<feature type="compositionally biased region" description="Basic residues" evidence="1">
    <location>
        <begin position="67"/>
        <end position="77"/>
    </location>
</feature>
<dbReference type="Gramene" id="PNW84319">
    <property type="protein sequence ID" value="PNW84319"/>
    <property type="gene ID" value="CHLRE_04g229494v5"/>
</dbReference>
<dbReference type="RefSeq" id="XP_042925434.1">
    <property type="nucleotide sequence ID" value="XM_043062082.1"/>
</dbReference>
<feature type="compositionally biased region" description="Basic and acidic residues" evidence="1">
    <location>
        <begin position="32"/>
        <end position="44"/>
    </location>
</feature>
<dbReference type="PANTHER" id="PTHR47992">
    <property type="entry name" value="PROTEIN PHOSPHATASE"/>
    <property type="match status" value="1"/>
</dbReference>
<keyword evidence="4" id="KW-1185">Reference proteome</keyword>
<dbReference type="Proteomes" id="UP000006906">
    <property type="component" value="Chromosome 4"/>
</dbReference>
<protein>
    <recommendedName>
        <fullName evidence="2">PPM-type phosphatase domain-containing protein</fullName>
    </recommendedName>
</protein>
<feature type="compositionally biased region" description="Basic and acidic residues" evidence="1">
    <location>
        <begin position="235"/>
        <end position="281"/>
    </location>
</feature>
<dbReference type="InParanoid" id="A0A2K3DUW6"/>
<dbReference type="InterPro" id="IPR036457">
    <property type="entry name" value="PPM-type-like_dom_sf"/>
</dbReference>
<dbReference type="InterPro" id="IPR015655">
    <property type="entry name" value="PP2C"/>
</dbReference>
<dbReference type="SUPFAM" id="SSF81606">
    <property type="entry name" value="PP2C-like"/>
    <property type="match status" value="1"/>
</dbReference>
<dbReference type="OrthoDB" id="10264738at2759"/>
<feature type="compositionally biased region" description="Pro residues" evidence="1">
    <location>
        <begin position="753"/>
        <end position="767"/>
    </location>
</feature>
<dbReference type="AlphaFoldDB" id="A0A2K3DUW6"/>
<organism evidence="3 4">
    <name type="scientific">Chlamydomonas reinhardtii</name>
    <name type="common">Chlamydomonas smithii</name>
    <dbReference type="NCBI Taxonomy" id="3055"/>
    <lineage>
        <taxon>Eukaryota</taxon>
        <taxon>Viridiplantae</taxon>
        <taxon>Chlorophyta</taxon>
        <taxon>core chlorophytes</taxon>
        <taxon>Chlorophyceae</taxon>
        <taxon>CS clade</taxon>
        <taxon>Chlamydomonadales</taxon>
        <taxon>Chlamydomonadaceae</taxon>
        <taxon>Chlamydomonas</taxon>
    </lineage>
</organism>
<feature type="region of interest" description="Disordered" evidence="1">
    <location>
        <begin position="728"/>
        <end position="768"/>
    </location>
</feature>
<feature type="compositionally biased region" description="Basic and acidic residues" evidence="1">
    <location>
        <begin position="51"/>
        <end position="66"/>
    </location>
</feature>
<feature type="region of interest" description="Disordered" evidence="1">
    <location>
        <begin position="336"/>
        <end position="358"/>
    </location>
</feature>
<gene>
    <name evidence="3" type="ORF">CHLRE_04g229494v5</name>
</gene>
<dbReference type="PROSITE" id="PS51746">
    <property type="entry name" value="PPM_2"/>
    <property type="match status" value="1"/>
</dbReference>
<dbReference type="InterPro" id="IPR001932">
    <property type="entry name" value="PPM-type_phosphatase-like_dom"/>
</dbReference>
<feature type="compositionally biased region" description="Gly residues" evidence="1">
    <location>
        <begin position="340"/>
        <end position="358"/>
    </location>
</feature>
<feature type="domain" description="PPM-type phosphatase" evidence="2">
    <location>
        <begin position="509"/>
        <end position="802"/>
    </location>
</feature>
<evidence type="ECO:0000313" key="4">
    <source>
        <dbReference type="Proteomes" id="UP000006906"/>
    </source>
</evidence>
<evidence type="ECO:0000256" key="1">
    <source>
        <dbReference type="SAM" id="MobiDB-lite"/>
    </source>
</evidence>
<dbReference type="Gene3D" id="3.60.40.10">
    <property type="entry name" value="PPM-type phosphatase domain"/>
    <property type="match status" value="1"/>
</dbReference>
<name>A0A2K3DUW6_CHLRE</name>
<dbReference type="GeneID" id="66053308"/>
<feature type="region of interest" description="Disordered" evidence="1">
    <location>
        <begin position="481"/>
        <end position="504"/>
    </location>
</feature>
<reference evidence="3 4" key="1">
    <citation type="journal article" date="2007" name="Science">
        <title>The Chlamydomonas genome reveals the evolution of key animal and plant functions.</title>
        <authorList>
            <person name="Merchant S.S."/>
            <person name="Prochnik S.E."/>
            <person name="Vallon O."/>
            <person name="Harris E.H."/>
            <person name="Karpowicz S.J."/>
            <person name="Witman G.B."/>
            <person name="Terry A."/>
            <person name="Salamov A."/>
            <person name="Fritz-Laylin L.K."/>
            <person name="Marechal-Drouard L."/>
            <person name="Marshall W.F."/>
            <person name="Qu L.H."/>
            <person name="Nelson D.R."/>
            <person name="Sanderfoot A.A."/>
            <person name="Spalding M.H."/>
            <person name="Kapitonov V.V."/>
            <person name="Ren Q."/>
            <person name="Ferris P."/>
            <person name="Lindquist E."/>
            <person name="Shapiro H."/>
            <person name="Lucas S.M."/>
            <person name="Grimwood J."/>
            <person name="Schmutz J."/>
            <person name="Cardol P."/>
            <person name="Cerutti H."/>
            <person name="Chanfreau G."/>
            <person name="Chen C.L."/>
            <person name="Cognat V."/>
            <person name="Croft M.T."/>
            <person name="Dent R."/>
            <person name="Dutcher S."/>
            <person name="Fernandez E."/>
            <person name="Fukuzawa H."/>
            <person name="Gonzalez-Ballester D."/>
            <person name="Gonzalez-Halphen D."/>
            <person name="Hallmann A."/>
            <person name="Hanikenne M."/>
            <person name="Hippler M."/>
            <person name="Inwood W."/>
            <person name="Jabbari K."/>
            <person name="Kalanon M."/>
            <person name="Kuras R."/>
            <person name="Lefebvre P.A."/>
            <person name="Lemaire S.D."/>
            <person name="Lobanov A.V."/>
            <person name="Lohr M."/>
            <person name="Manuell A."/>
            <person name="Meier I."/>
            <person name="Mets L."/>
            <person name="Mittag M."/>
            <person name="Mittelmeier T."/>
            <person name="Moroney J.V."/>
            <person name="Moseley J."/>
            <person name="Napoli C."/>
            <person name="Nedelcu A.M."/>
            <person name="Niyogi K."/>
            <person name="Novoselov S.V."/>
            <person name="Paulsen I.T."/>
            <person name="Pazour G."/>
            <person name="Purton S."/>
            <person name="Ral J.P."/>
            <person name="Riano-Pachon D.M."/>
            <person name="Riekhof W."/>
            <person name="Rymarquis L."/>
            <person name="Schroda M."/>
            <person name="Stern D."/>
            <person name="Umen J."/>
            <person name="Willows R."/>
            <person name="Wilson N."/>
            <person name="Zimmer S.L."/>
            <person name="Allmer J."/>
            <person name="Balk J."/>
            <person name="Bisova K."/>
            <person name="Chen C.J."/>
            <person name="Elias M."/>
            <person name="Gendler K."/>
            <person name="Hauser C."/>
            <person name="Lamb M.R."/>
            <person name="Ledford H."/>
            <person name="Long J.C."/>
            <person name="Minagawa J."/>
            <person name="Page M.D."/>
            <person name="Pan J."/>
            <person name="Pootakham W."/>
            <person name="Roje S."/>
            <person name="Rose A."/>
            <person name="Stahlberg E."/>
            <person name="Terauchi A.M."/>
            <person name="Yang P."/>
            <person name="Ball S."/>
            <person name="Bowler C."/>
            <person name="Dieckmann C.L."/>
            <person name="Gladyshev V.N."/>
            <person name="Green P."/>
            <person name="Jorgensen R."/>
            <person name="Mayfield S."/>
            <person name="Mueller-Roeber B."/>
            <person name="Rajamani S."/>
            <person name="Sayre R.T."/>
            <person name="Brokstein P."/>
            <person name="Dubchak I."/>
            <person name="Goodstein D."/>
            <person name="Hornick L."/>
            <person name="Huang Y.W."/>
            <person name="Jhaveri J."/>
            <person name="Luo Y."/>
            <person name="Martinez D."/>
            <person name="Ngau W.C."/>
            <person name="Otillar B."/>
            <person name="Poliakov A."/>
            <person name="Porter A."/>
            <person name="Szajkowski L."/>
            <person name="Werner G."/>
            <person name="Zhou K."/>
            <person name="Grigoriev I.V."/>
            <person name="Rokhsar D.S."/>
            <person name="Grossman A.R."/>
        </authorList>
    </citation>
    <scope>NUCLEOTIDE SEQUENCE [LARGE SCALE GENOMIC DNA]</scope>
    <source>
        <strain evidence="4">CC-503</strain>
    </source>
</reference>
<feature type="compositionally biased region" description="Low complexity" evidence="1">
    <location>
        <begin position="728"/>
        <end position="742"/>
    </location>
</feature>
<proteinExistence type="predicted"/>
<dbReference type="EMBL" id="CM008965">
    <property type="protein sequence ID" value="PNW84319.1"/>
    <property type="molecule type" value="Genomic_DNA"/>
</dbReference>
<dbReference type="SMART" id="SM00332">
    <property type="entry name" value="PP2Cc"/>
    <property type="match status" value="1"/>
</dbReference>
<evidence type="ECO:0000259" key="2">
    <source>
        <dbReference type="PROSITE" id="PS51746"/>
    </source>
</evidence>
<dbReference type="CDD" id="cd00143">
    <property type="entry name" value="PP2Cc"/>
    <property type="match status" value="1"/>
</dbReference>
<sequence>MTSDGATAEVTAKALSCAGPTGHLGRGAVGTERLKEHPERREVLAAEGMDVADHPDHADRRQDRPAHSRSRSPRLPRHKDQSGADHAPGLQSGHGHTIGLGPSGAAAESFGGRGDDDDDDGDGAKRQLRAAGTAAHDQPDLHDSRRRSSGSGGRTHSRSRSRSLSRDGAAGAASGGEDRKLGLHRETDRERVSKRREDQEHEEEGGSEGPERRGHKRDQPDRRGSRSRSRSGSLGREREQERERERERSHVRDRDQETQRGRERERERDLERDRAPKRPHAEATLNGRAAAPAPAGAADARAAAGHRVSGGGAGAPGAHAAAPSHSRLLVSFSDELNEEGGLGDGGAGGGGRRRSNGGGGMGYGGGNINLSSLTTAAPGVGMGGGPMLIPTRTITTAGGGGGSAGGGAAGLAAQFSGFGGGAAAAAAPPPLHGSVGPYHHSSIVGGGGTAAAAVAGMATEAAAVLGSPLVLGGGGHRAGGDELGAVAGGSPPRSPPGGGGGGRTLGRVLFGVSTARCLRPYMEDRHAVVQSLQPLAASGAPLPADGVPRCLAAIYDGHNGTRAADTAASRLHMLLAADAALRSHTGELGPPAAMAAEEEAVAGALRRVFRRLDDDILAEARRDGARDGATALLVMRLADTLYAAHAGDSRAVLSRRGAALRLTEDHKPNLPHERRRVEAAGGRVDFQRCWRVIVEPREGRLGSGLAARAVRALHGAGAAASPMASFAANTSPGAQQQQQQQQHGGGGSSSPLRPHPGPRPHQLPPPGYVYREEDARAAADALLEAAVRRGTADNVTVIVMLLQWD</sequence>
<feature type="compositionally biased region" description="Basic and acidic residues" evidence="1">
    <location>
        <begin position="209"/>
        <end position="224"/>
    </location>
</feature>
<dbReference type="Pfam" id="PF00481">
    <property type="entry name" value="PP2C"/>
    <property type="match status" value="1"/>
</dbReference>
<feature type="region of interest" description="Disordered" evidence="1">
    <location>
        <begin position="1"/>
        <end position="322"/>
    </location>
</feature>
<dbReference type="GO" id="GO:1902531">
    <property type="term" value="P:regulation of intracellular signal transduction"/>
    <property type="evidence" value="ECO:0000318"/>
    <property type="project" value="GO_Central"/>
</dbReference>
<accession>A0A2K3DUW6</accession>
<evidence type="ECO:0000313" key="3">
    <source>
        <dbReference type="EMBL" id="PNW84319.1"/>
    </source>
</evidence>
<dbReference type="KEGG" id="cre:CHLRE_04g229494v5"/>
<feature type="compositionally biased region" description="Basic and acidic residues" evidence="1">
    <location>
        <begin position="176"/>
        <end position="199"/>
    </location>
</feature>
<feature type="compositionally biased region" description="Low complexity" evidence="1">
    <location>
        <begin position="287"/>
        <end position="307"/>
    </location>
</feature>
<dbReference type="GO" id="GO:0004722">
    <property type="term" value="F:protein serine/threonine phosphatase activity"/>
    <property type="evidence" value="ECO:0000318"/>
    <property type="project" value="GO_Central"/>
</dbReference>